<accession>B3T7G7</accession>
<proteinExistence type="predicted"/>
<sequence>MNIAAGVEESSFSTPPAIDEYLAAYLLISAANDAAAASIMKKNELLRLAHAST</sequence>
<dbReference type="AlphaFoldDB" id="B3T7G7"/>
<organism evidence="1">
    <name type="scientific">uncultured marine crenarchaeote HF4000_APKG3E18</name>
    <dbReference type="NCBI Taxonomy" id="455585"/>
    <lineage>
        <taxon>Archaea</taxon>
        <taxon>Nitrososphaerota</taxon>
        <taxon>Nitrososphaeria</taxon>
        <taxon>Nitrosopumilales</taxon>
        <taxon>environmental samples</taxon>
    </lineage>
</organism>
<reference evidence="1" key="1">
    <citation type="journal article" date="2008" name="ISME J.">
        <title>Genomic patterns of recombination, clonal divergence and environment in marine microbial populations.</title>
        <authorList>
            <person name="Konstantinidis K.T."/>
            <person name="Delong E.F."/>
        </authorList>
    </citation>
    <scope>NUCLEOTIDE SEQUENCE</scope>
</reference>
<dbReference type="EMBL" id="EU016631">
    <property type="protein sequence ID" value="ABZ08526.1"/>
    <property type="molecule type" value="Genomic_DNA"/>
</dbReference>
<evidence type="ECO:0000313" key="1">
    <source>
        <dbReference type="EMBL" id="ABZ08526.1"/>
    </source>
</evidence>
<protein>
    <submittedName>
        <fullName evidence="1">Uncharacterized protein</fullName>
    </submittedName>
</protein>
<name>B3T7G7_9ARCH</name>
<gene>
    <name evidence="1" type="ORF">ALOHA_HF4000APKG3E18ctg2g1</name>
</gene>